<dbReference type="EMBL" id="CM023484">
    <property type="protein sequence ID" value="KAH6933355.1"/>
    <property type="molecule type" value="Genomic_DNA"/>
</dbReference>
<keyword evidence="2" id="KW-1185">Reference proteome</keyword>
<proteinExistence type="predicted"/>
<organism evidence="1 2">
    <name type="scientific">Hyalomma asiaticum</name>
    <name type="common">Tick</name>
    <dbReference type="NCBI Taxonomy" id="266040"/>
    <lineage>
        <taxon>Eukaryota</taxon>
        <taxon>Metazoa</taxon>
        <taxon>Ecdysozoa</taxon>
        <taxon>Arthropoda</taxon>
        <taxon>Chelicerata</taxon>
        <taxon>Arachnida</taxon>
        <taxon>Acari</taxon>
        <taxon>Parasitiformes</taxon>
        <taxon>Ixodida</taxon>
        <taxon>Ixodoidea</taxon>
        <taxon>Ixodidae</taxon>
        <taxon>Hyalomminae</taxon>
        <taxon>Hyalomma</taxon>
    </lineage>
</organism>
<comment type="caution">
    <text evidence="1">The sequence shown here is derived from an EMBL/GenBank/DDBJ whole genome shotgun (WGS) entry which is preliminary data.</text>
</comment>
<protein>
    <submittedName>
        <fullName evidence="1">Uncharacterized protein</fullName>
    </submittedName>
</protein>
<reference evidence="1" key="1">
    <citation type="submission" date="2020-05" db="EMBL/GenBank/DDBJ databases">
        <title>Large-scale comparative analyses of tick genomes elucidate their genetic diversity and vector capacities.</title>
        <authorList>
            <person name="Jia N."/>
            <person name="Wang J."/>
            <person name="Shi W."/>
            <person name="Du L."/>
            <person name="Sun Y."/>
            <person name="Zhan W."/>
            <person name="Jiang J."/>
            <person name="Wang Q."/>
            <person name="Zhang B."/>
            <person name="Ji P."/>
            <person name="Sakyi L.B."/>
            <person name="Cui X."/>
            <person name="Yuan T."/>
            <person name="Jiang B."/>
            <person name="Yang W."/>
            <person name="Lam T.T.-Y."/>
            <person name="Chang Q."/>
            <person name="Ding S."/>
            <person name="Wang X."/>
            <person name="Zhu J."/>
            <person name="Ruan X."/>
            <person name="Zhao L."/>
            <person name="Wei J."/>
            <person name="Que T."/>
            <person name="Du C."/>
            <person name="Cheng J."/>
            <person name="Dai P."/>
            <person name="Han X."/>
            <person name="Huang E."/>
            <person name="Gao Y."/>
            <person name="Liu J."/>
            <person name="Shao H."/>
            <person name="Ye R."/>
            <person name="Li L."/>
            <person name="Wei W."/>
            <person name="Wang X."/>
            <person name="Wang C."/>
            <person name="Yang T."/>
            <person name="Huo Q."/>
            <person name="Li W."/>
            <person name="Guo W."/>
            <person name="Chen H."/>
            <person name="Zhou L."/>
            <person name="Ni X."/>
            <person name="Tian J."/>
            <person name="Zhou Y."/>
            <person name="Sheng Y."/>
            <person name="Liu T."/>
            <person name="Pan Y."/>
            <person name="Xia L."/>
            <person name="Li J."/>
            <person name="Zhao F."/>
            <person name="Cao W."/>
        </authorList>
    </citation>
    <scope>NUCLEOTIDE SEQUENCE</scope>
    <source>
        <strain evidence="1">Hyas-2018</strain>
    </source>
</reference>
<accession>A0ACB7SF89</accession>
<dbReference type="Proteomes" id="UP000821845">
    <property type="component" value="Chromosome 4"/>
</dbReference>
<name>A0ACB7SF89_HYAAI</name>
<gene>
    <name evidence="1" type="ORF">HPB50_014385</name>
</gene>
<sequence>MLSRQEPSTKEVVLQALNCELYVDEERNAYKALQYKRFSWFTIIPAILTSSARAKAAEWAIAAVLYEIQSKKSDDVIAVPLQNTSVSAMEALICFVVATFVFLLLFDHYCHEESQQERTPATTRDVVDDSSIPASKSRYYSTSLFAILGLSREEVHDFAAFRDRFSTFSEVSTAMRRAGLPDIHVIVGVDFSASNEWQGRRTFRGESLHALKPGTQNPYQRALASLGAAVGPLLHGNPIPAFGFGDSITKDADIFPLIESGASCLDFNDLMCAYTHTAHKVQLSGPTSFAPLVQKAQQIAVDSREFHVLLVLTDGQLSPAGEVASRKAIIAASQVAPLSLVVVVLGDGPCGALVRWDDGVPERRFDNLQVVRHAEVTRGCRHPDAALALHALMEVPDQYRAAVHLGLLKGGMSP</sequence>
<evidence type="ECO:0000313" key="1">
    <source>
        <dbReference type="EMBL" id="KAH6933355.1"/>
    </source>
</evidence>
<evidence type="ECO:0000313" key="2">
    <source>
        <dbReference type="Proteomes" id="UP000821845"/>
    </source>
</evidence>